<evidence type="ECO:0000256" key="1">
    <source>
        <dbReference type="ARBA" id="ARBA00009512"/>
    </source>
</evidence>
<feature type="compositionally biased region" description="Polar residues" evidence="2">
    <location>
        <begin position="155"/>
        <end position="165"/>
    </location>
</feature>
<feature type="region of interest" description="Disordered" evidence="2">
    <location>
        <begin position="1"/>
        <end position="22"/>
    </location>
</feature>
<proteinExistence type="inferred from homology"/>
<dbReference type="InterPro" id="IPR014717">
    <property type="entry name" value="Transl_elong_EF1B/ribsomal_bS6"/>
</dbReference>
<feature type="region of interest" description="Disordered" evidence="2">
    <location>
        <begin position="136"/>
        <end position="165"/>
    </location>
</feature>
<dbReference type="PANTHER" id="PTHR21011:SF1">
    <property type="entry name" value="SMALL RIBOSOMAL SUBUNIT PROTEIN BS6M"/>
    <property type="match status" value="1"/>
</dbReference>
<name>A0A238F5H0_9BASI</name>
<gene>
    <name evidence="3" type="ORF">BQ2448_5690</name>
</gene>
<dbReference type="GO" id="GO:0070181">
    <property type="term" value="F:small ribosomal subunit rRNA binding"/>
    <property type="evidence" value="ECO:0007669"/>
    <property type="project" value="TreeGrafter"/>
</dbReference>
<dbReference type="OrthoDB" id="10259681at2759"/>
<dbReference type="GO" id="GO:0006412">
    <property type="term" value="P:translation"/>
    <property type="evidence" value="ECO:0007669"/>
    <property type="project" value="InterPro"/>
</dbReference>
<dbReference type="GO" id="GO:0003735">
    <property type="term" value="F:structural constituent of ribosome"/>
    <property type="evidence" value="ECO:0007669"/>
    <property type="project" value="InterPro"/>
</dbReference>
<evidence type="ECO:0000313" key="4">
    <source>
        <dbReference type="Proteomes" id="UP000198372"/>
    </source>
</evidence>
<keyword evidence="4" id="KW-1185">Reference proteome</keyword>
<dbReference type="AlphaFoldDB" id="A0A238F5H0"/>
<dbReference type="Proteomes" id="UP000198372">
    <property type="component" value="Unassembled WGS sequence"/>
</dbReference>
<dbReference type="PANTHER" id="PTHR21011">
    <property type="entry name" value="MITOCHONDRIAL 28S RIBOSOMAL PROTEIN S6"/>
    <property type="match status" value="1"/>
</dbReference>
<dbReference type="STRING" id="269621.A0A238F5H0"/>
<feature type="compositionally biased region" description="Polar residues" evidence="2">
    <location>
        <begin position="13"/>
        <end position="22"/>
    </location>
</feature>
<protein>
    <submittedName>
        <fullName evidence="3">BQ2448_5690 protein</fullName>
    </submittedName>
</protein>
<dbReference type="EMBL" id="FMSP01000001">
    <property type="protein sequence ID" value="SCV67044.1"/>
    <property type="molecule type" value="Genomic_DNA"/>
</dbReference>
<evidence type="ECO:0000313" key="3">
    <source>
        <dbReference type="EMBL" id="SCV67044.1"/>
    </source>
</evidence>
<evidence type="ECO:0000256" key="2">
    <source>
        <dbReference type="SAM" id="MobiDB-lite"/>
    </source>
</evidence>
<dbReference type="InterPro" id="IPR035980">
    <property type="entry name" value="Ribosomal_bS6_sf"/>
</dbReference>
<reference evidence="4" key="1">
    <citation type="submission" date="2016-09" db="EMBL/GenBank/DDBJ databases">
        <authorList>
            <person name="Jeantristanb JTB J.-T."/>
            <person name="Ricardo R."/>
        </authorList>
    </citation>
    <scope>NUCLEOTIDE SEQUENCE [LARGE SCALE GENOMIC DNA]</scope>
</reference>
<dbReference type="InterPro" id="IPR000529">
    <property type="entry name" value="Ribosomal_bS6"/>
</dbReference>
<dbReference type="NCBIfam" id="TIGR00166">
    <property type="entry name" value="S6"/>
    <property type="match status" value="1"/>
</dbReference>
<comment type="similarity">
    <text evidence="1">Belongs to the bacterial ribosomal protein bS6 family.</text>
</comment>
<accession>A0A238F5H0</accession>
<dbReference type="GO" id="GO:0005763">
    <property type="term" value="C:mitochondrial small ribosomal subunit"/>
    <property type="evidence" value="ECO:0007669"/>
    <property type="project" value="TreeGrafter"/>
</dbReference>
<dbReference type="Pfam" id="PF01250">
    <property type="entry name" value="Ribosomal_S6"/>
    <property type="match status" value="1"/>
</dbReference>
<sequence>MDLGKVSLLRNRPLSSPPTSHRTVTSATMVLYELVCIASRQATFAPIRALTTTTTSLVTSNGGVVRSLDHWGTRNLPQRMKRGDGSSLEGVYWTMRFDANPPTVKALNERLRLDPRVLRWTTLKVGDKLHEIARPAAQDPTVRFRRPLPKGLGSGQSPLTQESRY</sequence>
<organism evidence="3 4">
    <name type="scientific">Microbotryum intermedium</name>
    <dbReference type="NCBI Taxonomy" id="269621"/>
    <lineage>
        <taxon>Eukaryota</taxon>
        <taxon>Fungi</taxon>
        <taxon>Dikarya</taxon>
        <taxon>Basidiomycota</taxon>
        <taxon>Pucciniomycotina</taxon>
        <taxon>Microbotryomycetes</taxon>
        <taxon>Microbotryales</taxon>
        <taxon>Microbotryaceae</taxon>
        <taxon>Microbotryum</taxon>
    </lineage>
</organism>
<dbReference type="SUPFAM" id="SSF54995">
    <property type="entry name" value="Ribosomal protein S6"/>
    <property type="match status" value="1"/>
</dbReference>
<dbReference type="Gene3D" id="3.30.70.60">
    <property type="match status" value="1"/>
</dbReference>
<dbReference type="CDD" id="cd15465">
    <property type="entry name" value="bS6_mito"/>
    <property type="match status" value="1"/>
</dbReference>